<dbReference type="GO" id="GO:0016020">
    <property type="term" value="C:membrane"/>
    <property type="evidence" value="ECO:0007669"/>
    <property type="project" value="UniProtKB-SubCell"/>
</dbReference>
<evidence type="ECO:0000256" key="8">
    <source>
        <dbReference type="SAM" id="Phobius"/>
    </source>
</evidence>
<reference evidence="9" key="2">
    <citation type="submission" date="2023-06" db="EMBL/GenBank/DDBJ databases">
        <authorList>
            <consortium name="Lawrence Berkeley National Laboratory"/>
            <person name="Haridas S."/>
            <person name="Hensen N."/>
            <person name="Bonometti L."/>
            <person name="Westerberg I."/>
            <person name="Brannstrom I.O."/>
            <person name="Guillou S."/>
            <person name="Cros-Aarteil S."/>
            <person name="Calhoun S."/>
            <person name="Kuo A."/>
            <person name="Mondo S."/>
            <person name="Pangilinan J."/>
            <person name="Riley R."/>
            <person name="Labutti K."/>
            <person name="Andreopoulos B."/>
            <person name="Lipzen A."/>
            <person name="Chen C."/>
            <person name="Yanf M."/>
            <person name="Daum C."/>
            <person name="Ng V."/>
            <person name="Clum A."/>
            <person name="Steindorff A."/>
            <person name="Ohm R."/>
            <person name="Martin F."/>
            <person name="Silar P."/>
            <person name="Natvig D."/>
            <person name="Lalanne C."/>
            <person name="Gautier V."/>
            <person name="Ament-Velasquez S.L."/>
            <person name="Kruys A."/>
            <person name="Hutchinson M.I."/>
            <person name="Powell A.J."/>
            <person name="Barry K."/>
            <person name="Miller A.N."/>
            <person name="Grigoriev I.V."/>
            <person name="Debuchy R."/>
            <person name="Gladieux P."/>
            <person name="Thoren M.H."/>
            <person name="Johannesson H."/>
        </authorList>
    </citation>
    <scope>NUCLEOTIDE SEQUENCE</scope>
    <source>
        <strain evidence="9">CBS 118394</strain>
    </source>
</reference>
<comment type="caution">
    <text evidence="9">The sequence shown here is derived from an EMBL/GenBank/DDBJ whole genome shotgun (WGS) entry which is preliminary data.</text>
</comment>
<dbReference type="GO" id="GO:0043386">
    <property type="term" value="P:mycotoxin biosynthetic process"/>
    <property type="evidence" value="ECO:0007669"/>
    <property type="project" value="InterPro"/>
</dbReference>
<dbReference type="Pfam" id="PF11807">
    <property type="entry name" value="UstYa"/>
    <property type="match status" value="1"/>
</dbReference>
<gene>
    <name evidence="9" type="ORF">B0H66DRAFT_485102</name>
</gene>
<evidence type="ECO:0000256" key="3">
    <source>
        <dbReference type="ARBA" id="ARBA00022989"/>
    </source>
</evidence>
<evidence type="ECO:0000256" key="4">
    <source>
        <dbReference type="ARBA" id="ARBA00023026"/>
    </source>
</evidence>
<dbReference type="PANTHER" id="PTHR35896">
    <property type="entry name" value="IG-LIKE DOMAIN-CONTAINING PROTEIN"/>
    <property type="match status" value="1"/>
</dbReference>
<sequence length="397" mass="45240">MYPKIAQYTPLEQSIDEPGDSYQGNIRTRRKRWLGHASADLVGRTYLVAIHFVLALLAWLLLDAHWKQQELKLHMLPSEFVLAKEAVRYEEITFDPSGFWEDPSRATPYEGPPTAKVNAAWKHLNYLRKRAYGIVPEEAAEHGQRAHLAHCVDYLRQVLMCHGDLTPITLRYNQSTDFVEPNFRIRHTCRNFDMIWEFAAKGNRSGISIEGRSSSLGFDDDLAAAAAAAVETCGTSPQDAVSRGCRFDVMSFAWLPAPCFDGELMADFLALRDWRWYVDPDGTQMADAAAAARGEYDRLYVTQEYHMYHCTYMWRKMHRAIRYRRPLDGYIANMEHTAHCEAMLVNDAGLPLDATNTAIVSKYVQCPVSGQELGDAGWYRMVDGARVHGFGRHHHHP</sequence>
<keyword evidence="4" id="KW-0843">Virulence</keyword>
<dbReference type="EMBL" id="JAUEDM010000008">
    <property type="protein sequence ID" value="KAK3312966.1"/>
    <property type="molecule type" value="Genomic_DNA"/>
</dbReference>
<keyword evidence="10" id="KW-1185">Reference proteome</keyword>
<protein>
    <submittedName>
        <fullName evidence="9">Uncharacterized protein</fullName>
    </submittedName>
</protein>
<dbReference type="PANTHER" id="PTHR35896:SF3">
    <property type="entry name" value="MAJOR FACILITATOR SUPERFAMILY TRANSPORTER"/>
    <property type="match status" value="1"/>
</dbReference>
<keyword evidence="3 8" id="KW-1133">Transmembrane helix</keyword>
<feature type="transmembrane region" description="Helical" evidence="8">
    <location>
        <begin position="41"/>
        <end position="62"/>
    </location>
</feature>
<evidence type="ECO:0000256" key="6">
    <source>
        <dbReference type="ARBA" id="ARBA00023180"/>
    </source>
</evidence>
<evidence type="ECO:0000313" key="9">
    <source>
        <dbReference type="EMBL" id="KAK3312966.1"/>
    </source>
</evidence>
<keyword evidence="5 8" id="KW-0472">Membrane</keyword>
<comment type="similarity">
    <text evidence="7">Belongs to the ustYa family.</text>
</comment>
<accession>A0AAE0HVZ1</accession>
<organism evidence="9 10">
    <name type="scientific">Apodospora peruviana</name>
    <dbReference type="NCBI Taxonomy" id="516989"/>
    <lineage>
        <taxon>Eukaryota</taxon>
        <taxon>Fungi</taxon>
        <taxon>Dikarya</taxon>
        <taxon>Ascomycota</taxon>
        <taxon>Pezizomycotina</taxon>
        <taxon>Sordariomycetes</taxon>
        <taxon>Sordariomycetidae</taxon>
        <taxon>Sordariales</taxon>
        <taxon>Lasiosphaeriaceae</taxon>
        <taxon>Apodospora</taxon>
    </lineage>
</organism>
<keyword evidence="2 8" id="KW-0812">Transmembrane</keyword>
<name>A0AAE0HVZ1_9PEZI</name>
<dbReference type="Proteomes" id="UP001283341">
    <property type="component" value="Unassembled WGS sequence"/>
</dbReference>
<dbReference type="AlphaFoldDB" id="A0AAE0HVZ1"/>
<evidence type="ECO:0000313" key="10">
    <source>
        <dbReference type="Proteomes" id="UP001283341"/>
    </source>
</evidence>
<dbReference type="InterPro" id="IPR021765">
    <property type="entry name" value="UstYa-like"/>
</dbReference>
<evidence type="ECO:0000256" key="2">
    <source>
        <dbReference type="ARBA" id="ARBA00022692"/>
    </source>
</evidence>
<proteinExistence type="inferred from homology"/>
<evidence type="ECO:0000256" key="5">
    <source>
        <dbReference type="ARBA" id="ARBA00023136"/>
    </source>
</evidence>
<reference evidence="9" key="1">
    <citation type="journal article" date="2023" name="Mol. Phylogenet. Evol.">
        <title>Genome-scale phylogeny and comparative genomics of the fungal order Sordariales.</title>
        <authorList>
            <person name="Hensen N."/>
            <person name="Bonometti L."/>
            <person name="Westerberg I."/>
            <person name="Brannstrom I.O."/>
            <person name="Guillou S."/>
            <person name="Cros-Aarteil S."/>
            <person name="Calhoun S."/>
            <person name="Haridas S."/>
            <person name="Kuo A."/>
            <person name="Mondo S."/>
            <person name="Pangilinan J."/>
            <person name="Riley R."/>
            <person name="LaButti K."/>
            <person name="Andreopoulos B."/>
            <person name="Lipzen A."/>
            <person name="Chen C."/>
            <person name="Yan M."/>
            <person name="Daum C."/>
            <person name="Ng V."/>
            <person name="Clum A."/>
            <person name="Steindorff A."/>
            <person name="Ohm R.A."/>
            <person name="Martin F."/>
            <person name="Silar P."/>
            <person name="Natvig D.O."/>
            <person name="Lalanne C."/>
            <person name="Gautier V."/>
            <person name="Ament-Velasquez S.L."/>
            <person name="Kruys A."/>
            <person name="Hutchinson M.I."/>
            <person name="Powell A.J."/>
            <person name="Barry K."/>
            <person name="Miller A.N."/>
            <person name="Grigoriev I.V."/>
            <person name="Debuchy R."/>
            <person name="Gladieux P."/>
            <person name="Hiltunen Thoren M."/>
            <person name="Johannesson H."/>
        </authorList>
    </citation>
    <scope>NUCLEOTIDE SEQUENCE</scope>
    <source>
        <strain evidence="9">CBS 118394</strain>
    </source>
</reference>
<evidence type="ECO:0000256" key="1">
    <source>
        <dbReference type="ARBA" id="ARBA00004167"/>
    </source>
</evidence>
<comment type="subcellular location">
    <subcellularLocation>
        <location evidence="1">Membrane</location>
        <topology evidence="1">Single-pass membrane protein</topology>
    </subcellularLocation>
</comment>
<evidence type="ECO:0000256" key="7">
    <source>
        <dbReference type="ARBA" id="ARBA00035112"/>
    </source>
</evidence>
<keyword evidence="6" id="KW-0325">Glycoprotein</keyword>
<dbReference type="InterPro" id="IPR053008">
    <property type="entry name" value="Phomopsin_biosynth_assoc"/>
</dbReference>